<feature type="domain" description="SCAN box" evidence="1">
    <location>
        <begin position="84"/>
        <end position="130"/>
    </location>
</feature>
<protein>
    <recommendedName>
        <fullName evidence="1">SCAN box domain-containing protein</fullName>
    </recommendedName>
</protein>
<gene>
    <name evidence="2" type="ORF">VZT92_025346</name>
</gene>
<dbReference type="Proteomes" id="UP001488805">
    <property type="component" value="Unassembled WGS sequence"/>
</dbReference>
<name>A0AAW1DX37_ZOAVI</name>
<dbReference type="Pfam" id="PF02023">
    <property type="entry name" value="SCAN"/>
    <property type="match status" value="1"/>
</dbReference>
<evidence type="ECO:0000313" key="2">
    <source>
        <dbReference type="EMBL" id="KAK9514643.1"/>
    </source>
</evidence>
<accession>A0AAW1DX37</accession>
<organism evidence="2 3">
    <name type="scientific">Zoarces viviparus</name>
    <name type="common">Viviparous eelpout</name>
    <name type="synonym">Blennius viviparus</name>
    <dbReference type="NCBI Taxonomy" id="48416"/>
    <lineage>
        <taxon>Eukaryota</taxon>
        <taxon>Metazoa</taxon>
        <taxon>Chordata</taxon>
        <taxon>Craniata</taxon>
        <taxon>Vertebrata</taxon>
        <taxon>Euteleostomi</taxon>
        <taxon>Actinopterygii</taxon>
        <taxon>Neopterygii</taxon>
        <taxon>Teleostei</taxon>
        <taxon>Neoteleostei</taxon>
        <taxon>Acanthomorphata</taxon>
        <taxon>Eupercaria</taxon>
        <taxon>Perciformes</taxon>
        <taxon>Cottioidei</taxon>
        <taxon>Zoarcales</taxon>
        <taxon>Zoarcidae</taxon>
        <taxon>Zoarcinae</taxon>
        <taxon>Zoarces</taxon>
    </lineage>
</organism>
<dbReference type="EMBL" id="JBCEZU010000586">
    <property type="protein sequence ID" value="KAK9514643.1"/>
    <property type="molecule type" value="Genomic_DNA"/>
</dbReference>
<keyword evidence="3" id="KW-1185">Reference proteome</keyword>
<dbReference type="InterPro" id="IPR038269">
    <property type="entry name" value="SCAN_sf"/>
</dbReference>
<evidence type="ECO:0000313" key="3">
    <source>
        <dbReference type="Proteomes" id="UP001488805"/>
    </source>
</evidence>
<proteinExistence type="predicted"/>
<comment type="caution">
    <text evidence="2">The sequence shown here is derived from an EMBL/GenBank/DDBJ whole genome shotgun (WGS) entry which is preliminary data.</text>
</comment>
<evidence type="ECO:0000259" key="1">
    <source>
        <dbReference type="Pfam" id="PF02023"/>
    </source>
</evidence>
<dbReference type="AlphaFoldDB" id="A0AAW1DX37"/>
<sequence length="148" mass="16760">MEKVQSFTFEQQRELLMLRLEHDKFKQAELEQVLAVKRLRQQTEHAKLEAERLRRSFVKEGKLSTEFDRKSSYSGQSVDGFDDFDQLGELVVLEQFKDLVPVHVAAYINEQKITDTAAAAALADDYMLTHGGGFADHRSGAGAMAESH</sequence>
<dbReference type="InterPro" id="IPR003309">
    <property type="entry name" value="SCAN_dom"/>
</dbReference>
<reference evidence="2 3" key="1">
    <citation type="journal article" date="2024" name="Genome Biol. Evol.">
        <title>Chromosome-level genome assembly of the viviparous eelpout Zoarces viviparus.</title>
        <authorList>
            <person name="Fuhrmann N."/>
            <person name="Brasseur M.V."/>
            <person name="Bakowski C.E."/>
            <person name="Podsiadlowski L."/>
            <person name="Prost S."/>
            <person name="Krehenwinkel H."/>
            <person name="Mayer C."/>
        </authorList>
    </citation>
    <scope>NUCLEOTIDE SEQUENCE [LARGE SCALE GENOMIC DNA]</scope>
    <source>
        <strain evidence="2">NO-MEL_2022_Ind0_liver</strain>
    </source>
</reference>
<dbReference type="Gene3D" id="1.10.4020.10">
    <property type="entry name" value="DNA breaking-rejoining enzymes"/>
    <property type="match status" value="1"/>
</dbReference>
<dbReference type="SUPFAM" id="SSF47353">
    <property type="entry name" value="Retrovirus capsid dimerization domain-like"/>
    <property type="match status" value="1"/>
</dbReference>